<reference evidence="1 2" key="1">
    <citation type="submission" date="2024-06" db="EMBL/GenBank/DDBJ databases">
        <title>Caproicibacterium argilliputei sp. nov, a novel caproic acid producing anaerobic bacterium isolated from pit mud.</title>
        <authorList>
            <person name="Xia S."/>
        </authorList>
    </citation>
    <scope>NUCLEOTIDE SEQUENCE [LARGE SCALE GENOMIC DNA]</scope>
    <source>
        <strain evidence="1 2">ZCY20-5</strain>
    </source>
</reference>
<gene>
    <name evidence="1" type="ORF">PXC00_02615</name>
</gene>
<accession>A0AA97D9L4</accession>
<dbReference type="Gene3D" id="2.30.110.10">
    <property type="entry name" value="Electron Transport, Fmn-binding Protein, Chain A"/>
    <property type="match status" value="1"/>
</dbReference>
<evidence type="ECO:0000313" key="2">
    <source>
        <dbReference type="Proteomes" id="UP001300604"/>
    </source>
</evidence>
<dbReference type="InterPro" id="IPR024747">
    <property type="entry name" value="Pyridox_Oxase-rel"/>
</dbReference>
<reference evidence="2" key="2">
    <citation type="submission" date="2024-06" db="EMBL/GenBank/DDBJ databases">
        <title>Caproicibacterium argilliputei sp. nov, a novel caproic acid producing anaerobic bacterium isolated from pit mud.</title>
        <authorList>
            <person name="Zeng C."/>
        </authorList>
    </citation>
    <scope>NUCLEOTIDE SEQUENCE [LARGE SCALE GENOMIC DNA]</scope>
    <source>
        <strain evidence="2">ZCY20-5</strain>
    </source>
</reference>
<proteinExistence type="predicted"/>
<protein>
    <submittedName>
        <fullName evidence="1">Pyridoxamine 5'-phosphate oxidase family protein</fullName>
    </submittedName>
</protein>
<evidence type="ECO:0000313" key="1">
    <source>
        <dbReference type="EMBL" id="WOC32786.1"/>
    </source>
</evidence>
<sequence>MAVCQSYRNLNRDEIFEVLDSAEYCRLGTAQEDQPYVVPMYYRWRFDENGRAWFRLFSEPCGRKMDEMEANSLVALEMELPVDGAIRTVVVQGRVYRFVPPCGPDLRSIEVYAAEISGREITSVLNEGSDLS</sequence>
<dbReference type="KEGG" id="carl:PXC00_02615"/>
<dbReference type="Proteomes" id="UP001300604">
    <property type="component" value="Chromosome"/>
</dbReference>
<dbReference type="EMBL" id="CP135996">
    <property type="protein sequence ID" value="WOC32786.1"/>
    <property type="molecule type" value="Genomic_DNA"/>
</dbReference>
<dbReference type="RefSeq" id="WP_275845699.1">
    <property type="nucleotide sequence ID" value="NZ_CP135996.1"/>
</dbReference>
<keyword evidence="2" id="KW-1185">Reference proteome</keyword>
<dbReference type="Pfam" id="PF12900">
    <property type="entry name" value="Pyridox_ox_2"/>
    <property type="match status" value="1"/>
</dbReference>
<dbReference type="InterPro" id="IPR012349">
    <property type="entry name" value="Split_barrel_FMN-bd"/>
</dbReference>
<reference evidence="2" key="3">
    <citation type="submission" date="2024-06" db="EMBL/GenBank/DDBJ databases">
        <authorList>
            <person name="Zeng C."/>
        </authorList>
    </citation>
    <scope>NUCLEOTIDE SEQUENCE [LARGE SCALE GENOMIC DNA]</scope>
    <source>
        <strain evidence="2">ZCY20-5</strain>
    </source>
</reference>
<dbReference type="SUPFAM" id="SSF50475">
    <property type="entry name" value="FMN-binding split barrel"/>
    <property type="match status" value="1"/>
</dbReference>
<organism evidence="1 2">
    <name type="scientific">Caproicibacterium argilliputei</name>
    <dbReference type="NCBI Taxonomy" id="3030016"/>
    <lineage>
        <taxon>Bacteria</taxon>
        <taxon>Bacillati</taxon>
        <taxon>Bacillota</taxon>
        <taxon>Clostridia</taxon>
        <taxon>Eubacteriales</taxon>
        <taxon>Oscillospiraceae</taxon>
        <taxon>Caproicibacterium</taxon>
    </lineage>
</organism>
<dbReference type="AlphaFoldDB" id="A0AA97D9L4"/>
<name>A0AA97D9L4_9FIRM</name>